<gene>
    <name evidence="3" type="ORF">ING2E5A_0298</name>
</gene>
<reference evidence="3 4" key="1">
    <citation type="submission" date="2016-08" db="EMBL/GenBank/DDBJ databases">
        <authorList>
            <person name="Seilhamer J.J."/>
        </authorList>
    </citation>
    <scope>NUCLEOTIDE SEQUENCE [LARGE SCALE GENOMIC DNA]</scope>
    <source>
        <strain evidence="3">ING2-E5A</strain>
    </source>
</reference>
<dbReference type="AlphaFoldDB" id="A0A1G4G3Q0"/>
<evidence type="ECO:0000313" key="4">
    <source>
        <dbReference type="Proteomes" id="UP000178485"/>
    </source>
</evidence>
<sequence>MIHAMLPLMRSVRSILLCILCSSFIFSCSDKDDTPPFLTVKPERLHLASTASQAVVNISTNAVEWSATASPSASGWLTIQKREKDITVSVTENLDENTREGEITIKAGNLTEVVEVVQMGQTPVILVSSNSFTVSADGGMLTLEITSNTRYEMVIPQEAQSWITVLEGVRAAGMVKSEYELDIAWNSADVERKAEITIKQTDGNISEKVSIIQKAQEGYTGGSANDILDDIRVPVSSATASSFQPGEGIEKSVDGDYSTIYHSNWNNSAPDYFPITIDYHFQDQESIDYLIYHPRTSGWNGHFKEVEIWASTQSDPAFEKMMDFDFMGSGSATKVVFDAPVIEPKTIRFVVKSGAGDGQGFAACAEMEFYRFNPDNFNPLSIFTDMTCSELKPGITMKEIEQIPGNLFRNIALYLYNGTYPGEFRIQEYRAWPHPDAWARENKTSTLSLLDNPTGMTVAKDEDLVVFVGETGGYPISLKIQNLDLPGGDGYDNASYYPLSPGINKLKARNEGLIYLFYHTPDYETAPKIKVHFATGKVNGYYDSQKHGPEDWPRLLNQAVAKYFDVLGAYAHLTFPTQDFRQYAATNGPELIDSYDDLVRLEAEFMGLMKYNRPTVNRAYFHVMYHSYMYATSYRTAYHSGTTSAILSLNSLRAEPWGPAHELGHTFQTRPGFLWRGMTEVTNNLHSLYVQTQWGNISRIESENLDRFNNRYEKAYYNSFIQNIPHPGEEDVFCKLVSLWQLQLYFAEARGLVDVYKDLYEMVRISPNKATAGEQQLEFVKMMCEITETDLTGFFHKWGYLSPYDEIIDDYGTGRFLITQEQIDEVVAEIKAKNYAPLTEKLEYICDSNVDYFKNRWQVKEGTATANGTTIVMTGWENVVAYEVYQGDDLLFVSNKSKFTIDQKYNDSIVVYALSYDGNRTKVNF</sequence>
<evidence type="ECO:0000313" key="3">
    <source>
        <dbReference type="EMBL" id="SCM55374.1"/>
    </source>
</evidence>
<dbReference type="InterPro" id="IPR042279">
    <property type="entry name" value="Pep_M60_3"/>
</dbReference>
<keyword evidence="4" id="KW-1185">Reference proteome</keyword>
<dbReference type="PANTHER" id="PTHR15730">
    <property type="entry name" value="EXPERIMENTAL AUTOIMMUNE PROSTATITIS ANTIGEN 2-RELATED"/>
    <property type="match status" value="1"/>
</dbReference>
<dbReference type="Pfam" id="PF13004">
    <property type="entry name" value="BACON"/>
    <property type="match status" value="1"/>
</dbReference>
<feature type="signal peptide" evidence="1">
    <location>
        <begin position="1"/>
        <end position="27"/>
    </location>
</feature>
<dbReference type="InterPro" id="IPR008979">
    <property type="entry name" value="Galactose-bd-like_sf"/>
</dbReference>
<dbReference type="PANTHER" id="PTHR15730:SF5">
    <property type="entry name" value="SI:CH211-210B2.2-RELATED"/>
    <property type="match status" value="1"/>
</dbReference>
<dbReference type="SMART" id="SM01276">
    <property type="entry name" value="M60-like"/>
    <property type="match status" value="1"/>
</dbReference>
<dbReference type="Gene3D" id="3.40.390.80">
    <property type="entry name" value="Peptidase M60, enhancin-like domain 2"/>
    <property type="match status" value="1"/>
</dbReference>
<dbReference type="EMBL" id="LT608328">
    <property type="protein sequence ID" value="SCM55374.1"/>
    <property type="molecule type" value="Genomic_DNA"/>
</dbReference>
<dbReference type="Pfam" id="PF13402">
    <property type="entry name" value="Peptidase_M60"/>
    <property type="match status" value="1"/>
</dbReference>
<dbReference type="InterPro" id="IPR013783">
    <property type="entry name" value="Ig-like_fold"/>
</dbReference>
<organism evidence="3 4">
    <name type="scientific">Petrimonas mucosa</name>
    <dbReference type="NCBI Taxonomy" id="1642646"/>
    <lineage>
        <taxon>Bacteria</taxon>
        <taxon>Pseudomonadati</taxon>
        <taxon>Bacteroidota</taxon>
        <taxon>Bacteroidia</taxon>
        <taxon>Bacteroidales</taxon>
        <taxon>Dysgonomonadaceae</taxon>
        <taxon>Petrimonas</taxon>
    </lineage>
</organism>
<dbReference type="PROSITE" id="PS51723">
    <property type="entry name" value="PEPTIDASE_M60"/>
    <property type="match status" value="1"/>
</dbReference>
<dbReference type="STRING" id="1642646.ING2E5A_0298"/>
<dbReference type="InterPro" id="IPR000421">
    <property type="entry name" value="FA58C"/>
</dbReference>
<proteinExistence type="predicted"/>
<evidence type="ECO:0000256" key="1">
    <source>
        <dbReference type="SAM" id="SignalP"/>
    </source>
</evidence>
<dbReference type="RefSeq" id="WP_083373119.1">
    <property type="nucleotide sequence ID" value="NZ_DUQN01000039.1"/>
</dbReference>
<dbReference type="CDD" id="cd14948">
    <property type="entry name" value="BACON"/>
    <property type="match status" value="2"/>
</dbReference>
<dbReference type="InterPro" id="IPR031161">
    <property type="entry name" value="Peptidase_M60_dom"/>
</dbReference>
<dbReference type="InterPro" id="IPR051244">
    <property type="entry name" value="TCAF"/>
</dbReference>
<protein>
    <submittedName>
        <fullName evidence="3">Coagulation factor 5/8 type domain protein</fullName>
    </submittedName>
</protein>
<dbReference type="InterPro" id="IPR024361">
    <property type="entry name" value="BACON"/>
</dbReference>
<dbReference type="Gene3D" id="2.60.120.260">
    <property type="entry name" value="Galactose-binding domain-like"/>
    <property type="match status" value="1"/>
</dbReference>
<name>A0A1G4G3Q0_9BACT</name>
<accession>A0A1G4G3Q0</accession>
<keyword evidence="1" id="KW-0732">Signal</keyword>
<dbReference type="Proteomes" id="UP000178485">
    <property type="component" value="Chromosome i"/>
</dbReference>
<evidence type="ECO:0000259" key="2">
    <source>
        <dbReference type="PROSITE" id="PS51723"/>
    </source>
</evidence>
<feature type="chain" id="PRO_5009603744" evidence="1">
    <location>
        <begin position="28"/>
        <end position="925"/>
    </location>
</feature>
<feature type="domain" description="Peptidase M60" evidence="2">
    <location>
        <begin position="449"/>
        <end position="747"/>
    </location>
</feature>
<dbReference type="Pfam" id="PF00754">
    <property type="entry name" value="F5_F8_type_C"/>
    <property type="match status" value="1"/>
</dbReference>
<dbReference type="Gene3D" id="2.60.40.10">
    <property type="entry name" value="Immunoglobulins"/>
    <property type="match status" value="2"/>
</dbReference>
<dbReference type="Gene3D" id="2.60.120.1250">
    <property type="entry name" value="Peptidase M60, enhancin-like domain 1"/>
    <property type="match status" value="1"/>
</dbReference>
<dbReference type="KEGG" id="pmuc:ING2E5A_0298"/>
<dbReference type="Gene3D" id="1.10.390.30">
    <property type="entry name" value="Peptidase M60, enhancin-like domain 3"/>
    <property type="match status" value="1"/>
</dbReference>
<dbReference type="SUPFAM" id="SSF49785">
    <property type="entry name" value="Galactose-binding domain-like"/>
    <property type="match status" value="1"/>
</dbReference>